<proteinExistence type="predicted"/>
<dbReference type="PANTHER" id="PTHR24113">
    <property type="entry name" value="RAN GTPASE-ACTIVATING PROTEIN 1"/>
    <property type="match status" value="1"/>
</dbReference>
<dbReference type="GO" id="GO:0005634">
    <property type="term" value="C:nucleus"/>
    <property type="evidence" value="ECO:0007669"/>
    <property type="project" value="TreeGrafter"/>
</dbReference>
<feature type="compositionally biased region" description="Polar residues" evidence="4">
    <location>
        <begin position="500"/>
        <end position="511"/>
    </location>
</feature>
<dbReference type="SMART" id="SM00454">
    <property type="entry name" value="SAM"/>
    <property type="match status" value="2"/>
</dbReference>
<feature type="compositionally biased region" description="Low complexity" evidence="4">
    <location>
        <begin position="483"/>
        <end position="499"/>
    </location>
</feature>
<dbReference type="OrthoDB" id="272549at2759"/>
<dbReference type="InterPro" id="IPR001611">
    <property type="entry name" value="Leu-rich_rpt"/>
</dbReference>
<dbReference type="InterPro" id="IPR027038">
    <property type="entry name" value="RanGap"/>
</dbReference>
<dbReference type="InterPro" id="IPR032675">
    <property type="entry name" value="LRR_dom_sf"/>
</dbReference>
<dbReference type="InParanoid" id="A0A2P6N4I8"/>
<evidence type="ECO:0000313" key="7">
    <source>
        <dbReference type="Proteomes" id="UP000241769"/>
    </source>
</evidence>
<dbReference type="Pfam" id="PF13516">
    <property type="entry name" value="LRR_6"/>
    <property type="match status" value="4"/>
</dbReference>
<dbReference type="CDD" id="cd22541">
    <property type="entry name" value="SP5_N"/>
    <property type="match status" value="1"/>
</dbReference>
<protein>
    <recommendedName>
        <fullName evidence="5">SAM domain-containing protein</fullName>
    </recommendedName>
</protein>
<dbReference type="InterPro" id="IPR013761">
    <property type="entry name" value="SAM/pointed_sf"/>
</dbReference>
<dbReference type="PANTHER" id="PTHR24113:SF12">
    <property type="entry name" value="RAN GTPASE-ACTIVATING PROTEIN 1"/>
    <property type="match status" value="1"/>
</dbReference>
<evidence type="ECO:0000256" key="3">
    <source>
        <dbReference type="ARBA" id="ARBA00022737"/>
    </source>
</evidence>
<dbReference type="InterPro" id="IPR001660">
    <property type="entry name" value="SAM"/>
</dbReference>
<sequence>MAVCGSIQDFVKEPNGYHAIQIKDAKLTEKELRGLLETSKQSTSLEIIRLQGEDHFSRSIMTHADNDLSADSFKILADILRSAPHLSSLNVSACEMFDEMTSLMLTAPRSKDEGAKLIADSVKFCLTLHTITLNQCKLSDRSARAFADALTGNRTVTSLDLKENKIGDEGLKYLSDMLKVNSTILSLSISYNRFTPKGIKYISESIRLNSSLLQLRIAGNKLSDDSIVPFCSAIRNTKLQCLSLDDNCIQLEGFKAVATLLRTNESLTSLDIGYNQVGDDQIRLIASSLRNNTTLTNLNLDERKAKSQVYATNETKLSPLIKEGTIGITDGGAEQLAQALHPQSGLIQLSLKNHLISEKGGRALLNAMKLLPKLTAVFLESETSTRFRALKRQKDNLLPSSLESEFGAINKTVAILKLTPRAHRVSSAELTRRRTKSSVSADMNSAPRSPRSTGSPKMPHPSSPTLRIEAFPSTPDLIPTFLSDSPVASSPSNSPRLSSHTPRSGSPTVSPALSRHPSASPLLRSSPKLTRRSDSSPSQLRMSSASLQVDPADEKLEETSIHSKLNGIREWIEADKVFLQQREEKSKALVKLEDEILRLVEIRRRSKEEMIEMNNEFARRMEIRRGHLEEQKKLEGKLNSISPRKAPSEEPNHHNIDVMSISDVSLVMSITEHHAADGSKYLESQRVSSVARDTLREQRVDGRSLSNINEKTMQKVMGLDVIDRKKILSAARKLKEGVEENVVYSWDHQELSRWLKLECLSPELNSFMLRHPQVTFSLITEFSSCQIDASTFVQLSDKNLSELGMDAWGDRKQALSAMEKLKMMADAQK</sequence>
<comment type="caution">
    <text evidence="6">The sequence shown here is derived from an EMBL/GenBank/DDBJ whole genome shotgun (WGS) entry which is preliminary data.</text>
</comment>
<keyword evidence="1" id="KW-0343">GTPase activation</keyword>
<feature type="region of interest" description="Disordered" evidence="4">
    <location>
        <begin position="424"/>
        <end position="555"/>
    </location>
</feature>
<dbReference type="GO" id="GO:0048471">
    <property type="term" value="C:perinuclear region of cytoplasm"/>
    <property type="evidence" value="ECO:0007669"/>
    <property type="project" value="TreeGrafter"/>
</dbReference>
<keyword evidence="3" id="KW-0677">Repeat</keyword>
<dbReference type="GO" id="GO:0005829">
    <property type="term" value="C:cytosol"/>
    <property type="evidence" value="ECO:0007669"/>
    <property type="project" value="TreeGrafter"/>
</dbReference>
<reference evidence="6 7" key="1">
    <citation type="journal article" date="2018" name="Genome Biol. Evol.">
        <title>Multiple Roots of Fruiting Body Formation in Amoebozoa.</title>
        <authorList>
            <person name="Hillmann F."/>
            <person name="Forbes G."/>
            <person name="Novohradska S."/>
            <person name="Ferling I."/>
            <person name="Riege K."/>
            <person name="Groth M."/>
            <person name="Westermann M."/>
            <person name="Marz M."/>
            <person name="Spaller T."/>
            <person name="Winckler T."/>
            <person name="Schaap P."/>
            <person name="Glockner G."/>
        </authorList>
    </citation>
    <scope>NUCLEOTIDE SEQUENCE [LARGE SCALE GENOMIC DNA]</scope>
    <source>
        <strain evidence="6 7">Jena</strain>
    </source>
</reference>
<dbReference type="Gene3D" id="3.80.10.10">
    <property type="entry name" value="Ribonuclease Inhibitor"/>
    <property type="match status" value="3"/>
</dbReference>
<evidence type="ECO:0000256" key="2">
    <source>
        <dbReference type="ARBA" id="ARBA00022614"/>
    </source>
</evidence>
<dbReference type="SUPFAM" id="SSF47769">
    <property type="entry name" value="SAM/Pointed domain"/>
    <property type="match status" value="1"/>
</dbReference>
<dbReference type="GO" id="GO:0005096">
    <property type="term" value="F:GTPase activator activity"/>
    <property type="evidence" value="ECO:0007669"/>
    <property type="project" value="UniProtKB-KW"/>
</dbReference>
<dbReference type="CDD" id="cd09487">
    <property type="entry name" value="SAM_superfamily"/>
    <property type="match status" value="1"/>
</dbReference>
<feature type="compositionally biased region" description="Polar residues" evidence="4">
    <location>
        <begin position="437"/>
        <end position="455"/>
    </location>
</feature>
<dbReference type="SMART" id="SM00368">
    <property type="entry name" value="LRR_RI"/>
    <property type="match status" value="6"/>
</dbReference>
<dbReference type="PROSITE" id="PS50105">
    <property type="entry name" value="SAM_DOMAIN"/>
    <property type="match status" value="1"/>
</dbReference>
<name>A0A2P6N4I8_9EUKA</name>
<feature type="compositionally biased region" description="Polar residues" evidence="4">
    <location>
        <begin position="535"/>
        <end position="547"/>
    </location>
</feature>
<dbReference type="Gene3D" id="1.10.150.50">
    <property type="entry name" value="Transcription Factor, Ets-1"/>
    <property type="match status" value="2"/>
</dbReference>
<dbReference type="AlphaFoldDB" id="A0A2P6N4I8"/>
<organism evidence="6 7">
    <name type="scientific">Planoprotostelium fungivorum</name>
    <dbReference type="NCBI Taxonomy" id="1890364"/>
    <lineage>
        <taxon>Eukaryota</taxon>
        <taxon>Amoebozoa</taxon>
        <taxon>Evosea</taxon>
        <taxon>Variosea</taxon>
        <taxon>Cavosteliida</taxon>
        <taxon>Cavosteliaceae</taxon>
        <taxon>Planoprotostelium</taxon>
    </lineage>
</organism>
<dbReference type="Proteomes" id="UP000241769">
    <property type="component" value="Unassembled WGS sequence"/>
</dbReference>
<keyword evidence="7" id="KW-1185">Reference proteome</keyword>
<evidence type="ECO:0000259" key="5">
    <source>
        <dbReference type="PROSITE" id="PS50105"/>
    </source>
</evidence>
<evidence type="ECO:0000313" key="6">
    <source>
        <dbReference type="EMBL" id="PRP78852.1"/>
    </source>
</evidence>
<keyword evidence="2" id="KW-0433">Leucine-rich repeat</keyword>
<evidence type="ECO:0000256" key="4">
    <source>
        <dbReference type="SAM" id="MobiDB-lite"/>
    </source>
</evidence>
<dbReference type="GO" id="GO:0006913">
    <property type="term" value="P:nucleocytoplasmic transport"/>
    <property type="evidence" value="ECO:0007669"/>
    <property type="project" value="TreeGrafter"/>
</dbReference>
<dbReference type="SUPFAM" id="SSF52047">
    <property type="entry name" value="RNI-like"/>
    <property type="match status" value="1"/>
</dbReference>
<accession>A0A2P6N4I8</accession>
<gene>
    <name evidence="6" type="ORF">PROFUN_01025</name>
</gene>
<dbReference type="EMBL" id="MDYQ01000207">
    <property type="protein sequence ID" value="PRP78852.1"/>
    <property type="molecule type" value="Genomic_DNA"/>
</dbReference>
<dbReference type="GO" id="GO:0031267">
    <property type="term" value="F:small GTPase binding"/>
    <property type="evidence" value="ECO:0007669"/>
    <property type="project" value="TreeGrafter"/>
</dbReference>
<dbReference type="STRING" id="1890364.A0A2P6N4I8"/>
<evidence type="ECO:0000256" key="1">
    <source>
        <dbReference type="ARBA" id="ARBA00022468"/>
    </source>
</evidence>
<feature type="domain" description="SAM" evidence="5">
    <location>
        <begin position="746"/>
        <end position="824"/>
    </location>
</feature>